<comment type="caution">
    <text evidence="1">The sequence shown here is derived from an EMBL/GenBank/DDBJ whole genome shotgun (WGS) entry which is preliminary data.</text>
</comment>
<dbReference type="Proteomes" id="UP001189429">
    <property type="component" value="Unassembled WGS sequence"/>
</dbReference>
<sequence length="142" mass="15133">MTRELHSAYFSLAGEIARRRPELGFTRARRLEFVFELQSGRELVLDMCMGRHPSYGLGLDIVTPIDEVAWAGVGDRESLASYRQPAATGGVAAQPRPFDDVAFLGLGFLVGRSMAVDTERGLLTVTARVGPAAGGGGAPARA</sequence>
<gene>
    <name evidence="1" type="ORF">PCOR1329_LOCUS72858</name>
</gene>
<keyword evidence="2" id="KW-1185">Reference proteome</keyword>
<protein>
    <submittedName>
        <fullName evidence="1">Uncharacterized protein</fullName>
    </submittedName>
</protein>
<evidence type="ECO:0000313" key="1">
    <source>
        <dbReference type="EMBL" id="CAK0893585.1"/>
    </source>
</evidence>
<accession>A0ABN9X7C2</accession>
<reference evidence="1" key="1">
    <citation type="submission" date="2023-10" db="EMBL/GenBank/DDBJ databases">
        <authorList>
            <person name="Chen Y."/>
            <person name="Shah S."/>
            <person name="Dougan E. K."/>
            <person name="Thang M."/>
            <person name="Chan C."/>
        </authorList>
    </citation>
    <scope>NUCLEOTIDE SEQUENCE [LARGE SCALE GENOMIC DNA]</scope>
</reference>
<dbReference type="EMBL" id="CAUYUJ010019768">
    <property type="protein sequence ID" value="CAK0893585.1"/>
    <property type="molecule type" value="Genomic_DNA"/>
</dbReference>
<evidence type="ECO:0000313" key="2">
    <source>
        <dbReference type="Proteomes" id="UP001189429"/>
    </source>
</evidence>
<organism evidence="1 2">
    <name type="scientific">Prorocentrum cordatum</name>
    <dbReference type="NCBI Taxonomy" id="2364126"/>
    <lineage>
        <taxon>Eukaryota</taxon>
        <taxon>Sar</taxon>
        <taxon>Alveolata</taxon>
        <taxon>Dinophyceae</taxon>
        <taxon>Prorocentrales</taxon>
        <taxon>Prorocentraceae</taxon>
        <taxon>Prorocentrum</taxon>
    </lineage>
</organism>
<proteinExistence type="predicted"/>
<name>A0ABN9X7C2_9DINO</name>